<dbReference type="KEGG" id="adin:H7849_21675"/>
<dbReference type="InterPro" id="IPR012093">
    <property type="entry name" value="Pirin"/>
</dbReference>
<evidence type="ECO:0000259" key="4">
    <source>
        <dbReference type="Pfam" id="PF02678"/>
    </source>
</evidence>
<dbReference type="Pfam" id="PF17954">
    <property type="entry name" value="Pirin_C_2"/>
    <property type="match status" value="1"/>
</dbReference>
<evidence type="ECO:0000259" key="5">
    <source>
        <dbReference type="Pfam" id="PF17954"/>
    </source>
</evidence>
<dbReference type="PIRSF" id="PIRSF006232">
    <property type="entry name" value="Pirin"/>
    <property type="match status" value="1"/>
</dbReference>
<protein>
    <submittedName>
        <fullName evidence="6">Pirin family protein</fullName>
    </submittedName>
</protein>
<dbReference type="SUPFAM" id="SSF51182">
    <property type="entry name" value="RmlC-like cupins"/>
    <property type="match status" value="1"/>
</dbReference>
<evidence type="ECO:0000256" key="1">
    <source>
        <dbReference type="ARBA" id="ARBA00008416"/>
    </source>
</evidence>
<dbReference type="Gene3D" id="2.60.120.10">
    <property type="entry name" value="Jelly Rolls"/>
    <property type="match status" value="2"/>
</dbReference>
<dbReference type="EMBL" id="CP060394">
    <property type="protein sequence ID" value="QNI31643.1"/>
    <property type="molecule type" value="Genomic_DNA"/>
</dbReference>
<accession>A0A7G8BGH3</accession>
<comment type="similarity">
    <text evidence="1 3">Belongs to the pirin family.</text>
</comment>
<feature type="binding site" evidence="2">
    <location>
        <position position="59"/>
    </location>
    <ligand>
        <name>Fe cation</name>
        <dbReference type="ChEBI" id="CHEBI:24875"/>
    </ligand>
</feature>
<dbReference type="InterPro" id="IPR003829">
    <property type="entry name" value="Pirin_N_dom"/>
</dbReference>
<keyword evidence="2" id="KW-0408">Iron</keyword>
<feature type="domain" description="Quercetin 2,3-dioxygenase C-terminal cupin" evidence="5">
    <location>
        <begin position="151"/>
        <end position="229"/>
    </location>
</feature>
<proteinExistence type="inferred from homology"/>
<dbReference type="Proteomes" id="UP000515312">
    <property type="component" value="Chromosome"/>
</dbReference>
<keyword evidence="7" id="KW-1185">Reference proteome</keyword>
<dbReference type="Pfam" id="PF02678">
    <property type="entry name" value="Pirin"/>
    <property type="match status" value="1"/>
</dbReference>
<dbReference type="InterPro" id="IPR014710">
    <property type="entry name" value="RmlC-like_jellyroll"/>
</dbReference>
<comment type="cofactor">
    <cofactor evidence="2">
        <name>Fe cation</name>
        <dbReference type="ChEBI" id="CHEBI:24875"/>
    </cofactor>
    <text evidence="2">Binds 1 Fe cation per subunit.</text>
</comment>
<dbReference type="AlphaFoldDB" id="A0A7G8BGH3"/>
<keyword evidence="2" id="KW-0479">Metal-binding</keyword>
<dbReference type="InterPro" id="IPR041602">
    <property type="entry name" value="Quercetinase_C"/>
</dbReference>
<dbReference type="InterPro" id="IPR011051">
    <property type="entry name" value="RmlC_Cupin_sf"/>
</dbReference>
<sequence length="236" mass="25735">MVELKALEDIAGRENGWLKAKHHFAIGEYGNSAHAPIGNLYVFNDDEIAPHSGFGLHHHANVEIITYVRYGTVTHQDDQGNRSQIEAGNVQVMSAGTGILHSETNIEDVPARLFQIWLSPKDQGGSPQWSTKPFPKADRAGRFVTFASGRTTDEEVLSMRADAEVSGALLERGSVTEYPLGSGDAAYLVPASGRVNVNGVRVEAREGLVIREEQALRIEAQLDAEVVLIVTRDKHA</sequence>
<feature type="binding site" evidence="2">
    <location>
        <position position="101"/>
    </location>
    <ligand>
        <name>Fe cation</name>
        <dbReference type="ChEBI" id="CHEBI:24875"/>
    </ligand>
</feature>
<dbReference type="PANTHER" id="PTHR43212">
    <property type="entry name" value="QUERCETIN 2,3-DIOXYGENASE"/>
    <property type="match status" value="1"/>
</dbReference>
<feature type="binding site" evidence="2">
    <location>
        <position position="103"/>
    </location>
    <ligand>
        <name>Fe cation</name>
        <dbReference type="ChEBI" id="CHEBI:24875"/>
    </ligand>
</feature>
<dbReference type="GO" id="GO:0046872">
    <property type="term" value="F:metal ion binding"/>
    <property type="evidence" value="ECO:0007669"/>
    <property type="project" value="UniProtKB-KW"/>
</dbReference>
<evidence type="ECO:0000313" key="7">
    <source>
        <dbReference type="Proteomes" id="UP000515312"/>
    </source>
</evidence>
<feature type="binding site" evidence="2">
    <location>
        <position position="57"/>
    </location>
    <ligand>
        <name>Fe cation</name>
        <dbReference type="ChEBI" id="CHEBI:24875"/>
    </ligand>
</feature>
<reference evidence="6 7" key="1">
    <citation type="submission" date="2020-08" db="EMBL/GenBank/DDBJ databases">
        <title>Edaphobacter telluris sp. nov. and Acidobacterium dinghuensis sp. nov., two acidobacteria isolated from forest soil.</title>
        <authorList>
            <person name="Fu J."/>
            <person name="Qiu L."/>
        </authorList>
    </citation>
    <scope>NUCLEOTIDE SEQUENCE [LARGE SCALE GENOMIC DNA]</scope>
    <source>
        <strain evidence="6">4Y35</strain>
    </source>
</reference>
<evidence type="ECO:0000313" key="6">
    <source>
        <dbReference type="EMBL" id="QNI31643.1"/>
    </source>
</evidence>
<dbReference type="PANTHER" id="PTHR43212:SF3">
    <property type="entry name" value="QUERCETIN 2,3-DIOXYGENASE"/>
    <property type="match status" value="1"/>
</dbReference>
<name>A0A7G8BGH3_9BACT</name>
<dbReference type="RefSeq" id="WP_186742462.1">
    <property type="nucleotide sequence ID" value="NZ_CP060394.1"/>
</dbReference>
<gene>
    <name evidence="6" type="ORF">H7849_21675</name>
</gene>
<evidence type="ECO:0000256" key="3">
    <source>
        <dbReference type="RuleBase" id="RU003457"/>
    </source>
</evidence>
<organism evidence="6 7">
    <name type="scientific">Alloacidobacterium dinghuense</name>
    <dbReference type="NCBI Taxonomy" id="2763107"/>
    <lineage>
        <taxon>Bacteria</taxon>
        <taxon>Pseudomonadati</taxon>
        <taxon>Acidobacteriota</taxon>
        <taxon>Terriglobia</taxon>
        <taxon>Terriglobales</taxon>
        <taxon>Acidobacteriaceae</taxon>
        <taxon>Alloacidobacterium</taxon>
    </lineage>
</organism>
<feature type="domain" description="Pirin N-terminal" evidence="4">
    <location>
        <begin position="15"/>
        <end position="118"/>
    </location>
</feature>
<evidence type="ECO:0000256" key="2">
    <source>
        <dbReference type="PIRSR" id="PIRSR006232-1"/>
    </source>
</evidence>